<dbReference type="EMBL" id="JH711797">
    <property type="protein sequence ID" value="EIW52026.1"/>
    <property type="molecule type" value="Genomic_DNA"/>
</dbReference>
<dbReference type="PANTHER" id="PTHR43157:SF31">
    <property type="entry name" value="PHOSPHATIDYLINOSITOL-GLYCAN BIOSYNTHESIS CLASS F PROTEIN"/>
    <property type="match status" value="1"/>
</dbReference>
<sequence length="305" mass="33786">MGVFTHFVREAQFSWTFARHLFPGKPSWTADHLPDLSSKVFVVTGGNTGIGRGTVRGLLLKNAKVYIAARSKDRVEHAITELREETGREALFLQLDLGDLSSVKKAAEEFKQRESQLDGLILNAGVLYPSKDALTAQGYDATIGVNVVGHFLLHRLLYSLLSASGRESDTSRVIWLSSIASYKPHSLTYETFREGPERQHVDSIEMYAESKVAVVMLSTYLAKTCVEDNVSSIAVDPGNIKSEIYRSSPWYLKLWVSALDWLYWYPVEYGAISSLYAGAAPEGAGCNGKVSAMWPRSFACFRASV</sequence>
<evidence type="ECO:0000256" key="1">
    <source>
        <dbReference type="ARBA" id="ARBA00023002"/>
    </source>
</evidence>
<name>R7S7P5_TRAVS</name>
<dbReference type="KEGG" id="tvs:TRAVEDRAFT_136320"/>
<dbReference type="OMA" id="INWENPT"/>
<dbReference type="Proteomes" id="UP000054317">
    <property type="component" value="Unassembled WGS sequence"/>
</dbReference>
<keyword evidence="3" id="KW-1185">Reference proteome</keyword>
<dbReference type="OrthoDB" id="191139at2759"/>
<dbReference type="SUPFAM" id="SSF51735">
    <property type="entry name" value="NAD(P)-binding Rossmann-fold domains"/>
    <property type="match status" value="1"/>
</dbReference>
<dbReference type="InterPro" id="IPR036291">
    <property type="entry name" value="NAD(P)-bd_dom_sf"/>
</dbReference>
<keyword evidence="1" id="KW-0560">Oxidoreductase</keyword>
<dbReference type="InterPro" id="IPR002347">
    <property type="entry name" value="SDR_fam"/>
</dbReference>
<dbReference type="Gene3D" id="3.40.50.720">
    <property type="entry name" value="NAD(P)-binding Rossmann-like Domain"/>
    <property type="match status" value="1"/>
</dbReference>
<accession>R7S7P5</accession>
<dbReference type="RefSeq" id="XP_008045129.1">
    <property type="nucleotide sequence ID" value="XM_008046938.1"/>
</dbReference>
<reference evidence="3" key="1">
    <citation type="journal article" date="2012" name="Science">
        <title>The Paleozoic origin of enzymatic lignin decomposition reconstructed from 31 fungal genomes.</title>
        <authorList>
            <person name="Floudas D."/>
            <person name="Binder M."/>
            <person name="Riley R."/>
            <person name="Barry K."/>
            <person name="Blanchette R.A."/>
            <person name="Henrissat B."/>
            <person name="Martinez A.T."/>
            <person name="Otillar R."/>
            <person name="Spatafora J.W."/>
            <person name="Yadav J.S."/>
            <person name="Aerts A."/>
            <person name="Benoit I."/>
            <person name="Boyd A."/>
            <person name="Carlson A."/>
            <person name="Copeland A."/>
            <person name="Coutinho P.M."/>
            <person name="de Vries R.P."/>
            <person name="Ferreira P."/>
            <person name="Findley K."/>
            <person name="Foster B."/>
            <person name="Gaskell J."/>
            <person name="Glotzer D."/>
            <person name="Gorecki P."/>
            <person name="Heitman J."/>
            <person name="Hesse C."/>
            <person name="Hori C."/>
            <person name="Igarashi K."/>
            <person name="Jurgens J.A."/>
            <person name="Kallen N."/>
            <person name="Kersten P."/>
            <person name="Kohler A."/>
            <person name="Kuees U."/>
            <person name="Kumar T.K.A."/>
            <person name="Kuo A."/>
            <person name="LaButti K."/>
            <person name="Larrondo L.F."/>
            <person name="Lindquist E."/>
            <person name="Ling A."/>
            <person name="Lombard V."/>
            <person name="Lucas S."/>
            <person name="Lundell T."/>
            <person name="Martin R."/>
            <person name="McLaughlin D.J."/>
            <person name="Morgenstern I."/>
            <person name="Morin E."/>
            <person name="Murat C."/>
            <person name="Nagy L.G."/>
            <person name="Nolan M."/>
            <person name="Ohm R.A."/>
            <person name="Patyshakuliyeva A."/>
            <person name="Rokas A."/>
            <person name="Ruiz-Duenas F.J."/>
            <person name="Sabat G."/>
            <person name="Salamov A."/>
            <person name="Samejima M."/>
            <person name="Schmutz J."/>
            <person name="Slot J.C."/>
            <person name="St John F."/>
            <person name="Stenlid J."/>
            <person name="Sun H."/>
            <person name="Sun S."/>
            <person name="Syed K."/>
            <person name="Tsang A."/>
            <person name="Wiebenga A."/>
            <person name="Young D."/>
            <person name="Pisabarro A."/>
            <person name="Eastwood D.C."/>
            <person name="Martin F."/>
            <person name="Cullen D."/>
            <person name="Grigoriev I.V."/>
            <person name="Hibbett D.S."/>
        </authorList>
    </citation>
    <scope>NUCLEOTIDE SEQUENCE [LARGE SCALE GENOMIC DNA]</scope>
    <source>
        <strain evidence="3">FP-101664</strain>
    </source>
</reference>
<proteinExistence type="predicted"/>
<dbReference type="PRINTS" id="PR00081">
    <property type="entry name" value="GDHRDH"/>
</dbReference>
<dbReference type="PANTHER" id="PTHR43157">
    <property type="entry name" value="PHOSPHATIDYLINOSITOL-GLYCAN BIOSYNTHESIS CLASS F PROTEIN-RELATED"/>
    <property type="match status" value="1"/>
</dbReference>
<evidence type="ECO:0000313" key="2">
    <source>
        <dbReference type="EMBL" id="EIW52026.1"/>
    </source>
</evidence>
<dbReference type="Pfam" id="PF00106">
    <property type="entry name" value="adh_short"/>
    <property type="match status" value="1"/>
</dbReference>
<dbReference type="GO" id="GO:0016491">
    <property type="term" value="F:oxidoreductase activity"/>
    <property type="evidence" value="ECO:0007669"/>
    <property type="project" value="UniProtKB-KW"/>
</dbReference>
<evidence type="ECO:0000313" key="3">
    <source>
        <dbReference type="Proteomes" id="UP000054317"/>
    </source>
</evidence>
<dbReference type="AlphaFoldDB" id="R7S7P5"/>
<gene>
    <name evidence="2" type="ORF">TRAVEDRAFT_136320</name>
</gene>
<dbReference type="GeneID" id="19408891"/>
<organism evidence="2 3">
    <name type="scientific">Trametes versicolor (strain FP-101664)</name>
    <name type="common">White-rot fungus</name>
    <name type="synonym">Coriolus versicolor</name>
    <dbReference type="NCBI Taxonomy" id="717944"/>
    <lineage>
        <taxon>Eukaryota</taxon>
        <taxon>Fungi</taxon>
        <taxon>Dikarya</taxon>
        <taxon>Basidiomycota</taxon>
        <taxon>Agaricomycotina</taxon>
        <taxon>Agaricomycetes</taxon>
        <taxon>Polyporales</taxon>
        <taxon>Polyporaceae</taxon>
        <taxon>Trametes</taxon>
    </lineage>
</organism>
<protein>
    <submittedName>
        <fullName evidence="2">NAD-P-binding protein</fullName>
    </submittedName>
</protein>